<evidence type="ECO:0000313" key="1">
    <source>
        <dbReference type="EMBL" id="KAF5207876.1"/>
    </source>
</evidence>
<dbReference type="InterPro" id="IPR027417">
    <property type="entry name" value="P-loop_NTPase"/>
</dbReference>
<protein>
    <submittedName>
        <fullName evidence="1">Dna mismatch repair protein msh4</fullName>
    </submittedName>
</protein>
<dbReference type="OrthoDB" id="276261at2759"/>
<keyword evidence="2" id="KW-1185">Reference proteome</keyword>
<dbReference type="EMBL" id="JABWDY010000848">
    <property type="protein sequence ID" value="KAF5207876.1"/>
    <property type="molecule type" value="Genomic_DNA"/>
</dbReference>
<evidence type="ECO:0000313" key="2">
    <source>
        <dbReference type="Proteomes" id="UP000554482"/>
    </source>
</evidence>
<comment type="caution">
    <text evidence="1">The sequence shown here is derived from an EMBL/GenBank/DDBJ whole genome shotgun (WGS) entry which is preliminary data.</text>
</comment>
<dbReference type="Proteomes" id="UP000554482">
    <property type="component" value="Unassembled WGS sequence"/>
</dbReference>
<gene>
    <name evidence="1" type="ORF">FRX31_002537</name>
</gene>
<dbReference type="Gene3D" id="3.40.50.300">
    <property type="entry name" value="P-loop containing nucleotide triphosphate hydrolases"/>
    <property type="match status" value="1"/>
</dbReference>
<organism evidence="1 2">
    <name type="scientific">Thalictrum thalictroides</name>
    <name type="common">Rue-anemone</name>
    <name type="synonym">Anemone thalictroides</name>
    <dbReference type="NCBI Taxonomy" id="46969"/>
    <lineage>
        <taxon>Eukaryota</taxon>
        <taxon>Viridiplantae</taxon>
        <taxon>Streptophyta</taxon>
        <taxon>Embryophyta</taxon>
        <taxon>Tracheophyta</taxon>
        <taxon>Spermatophyta</taxon>
        <taxon>Magnoliopsida</taxon>
        <taxon>Ranunculales</taxon>
        <taxon>Ranunculaceae</taxon>
        <taxon>Thalictroideae</taxon>
        <taxon>Thalictrum</taxon>
    </lineage>
</organism>
<accession>A0A7J6XDJ7</accession>
<dbReference type="AlphaFoldDB" id="A0A7J6XDJ7"/>
<sequence length="132" mass="15315">MENLSELATVYPNVKIHHFHVDVNNNRLSFKVDLLKQFNLEDGTRYVPHYGFLLAGVAGLPSQVIESAKSITSRIKDKEVRRMEVNYMQYQSIQIAYRVAQRLICLKYSNHDEASIREALQNLKESYIDGRL</sequence>
<reference evidence="1 2" key="1">
    <citation type="submission" date="2020-06" db="EMBL/GenBank/DDBJ databases">
        <title>Transcriptomic and genomic resources for Thalictrum thalictroides and T. hernandezii: Facilitating candidate gene discovery in an emerging model plant lineage.</title>
        <authorList>
            <person name="Arias T."/>
            <person name="Riano-Pachon D.M."/>
            <person name="Di Stilio V.S."/>
        </authorList>
    </citation>
    <scope>NUCLEOTIDE SEQUENCE [LARGE SCALE GENOMIC DNA]</scope>
    <source>
        <strain evidence="2">cv. WT478/WT964</strain>
        <tissue evidence="1">Leaves</tissue>
    </source>
</reference>
<proteinExistence type="predicted"/>
<name>A0A7J6XDJ7_THATH</name>